<dbReference type="Proteomes" id="UP001202289">
    <property type="component" value="Unassembled WGS sequence"/>
</dbReference>
<proteinExistence type="predicted"/>
<name>A0ACC6A435_9BACI</name>
<evidence type="ECO:0000313" key="2">
    <source>
        <dbReference type="Proteomes" id="UP001202289"/>
    </source>
</evidence>
<sequence>MVGVLEFVVILILNMLLTFIVLSQDYYLVAIKSAYEKTIIAITSILIRLLLSTWIVYSTTATLLGTLQAVVIQSIILLFLWVLSKYVQKYKESWFITTIAFIAYGIGFYFYIMFAKELL</sequence>
<organism evidence="1 2">
    <name type="scientific">Bacillus cytotoxicus</name>
    <dbReference type="NCBI Taxonomy" id="580165"/>
    <lineage>
        <taxon>Bacteria</taxon>
        <taxon>Bacillati</taxon>
        <taxon>Bacillota</taxon>
        <taxon>Bacilli</taxon>
        <taxon>Bacillales</taxon>
        <taxon>Bacillaceae</taxon>
        <taxon>Bacillus</taxon>
        <taxon>Bacillus cereus group</taxon>
    </lineage>
</organism>
<gene>
    <name evidence="1" type="ORF">M3215_05120</name>
</gene>
<dbReference type="EMBL" id="JAMBOP010000004">
    <property type="protein sequence ID" value="MCM3735216.1"/>
    <property type="molecule type" value="Genomic_DNA"/>
</dbReference>
<keyword evidence="2" id="KW-1185">Reference proteome</keyword>
<accession>A0ACC6A435</accession>
<evidence type="ECO:0000313" key="1">
    <source>
        <dbReference type="EMBL" id="MCM3735216.1"/>
    </source>
</evidence>
<reference evidence="1" key="1">
    <citation type="submission" date="2022-05" db="EMBL/GenBank/DDBJ databases">
        <title>Comparative Genomics of Spacecraft Associated Microbes.</title>
        <authorList>
            <person name="Tran M.T."/>
            <person name="Wright A."/>
            <person name="Seuylemezian A."/>
            <person name="Eisen J."/>
            <person name="Coil D."/>
        </authorList>
    </citation>
    <scope>NUCLEOTIDE SEQUENCE</scope>
    <source>
        <strain evidence="1">FAIRING 10M-2.2</strain>
    </source>
</reference>
<comment type="caution">
    <text evidence="1">The sequence shown here is derived from an EMBL/GenBank/DDBJ whole genome shotgun (WGS) entry which is preliminary data.</text>
</comment>
<protein>
    <submittedName>
        <fullName evidence="1">Uncharacterized protein</fullName>
    </submittedName>
</protein>